<dbReference type="RefSeq" id="WP_182043499.1">
    <property type="nucleotide sequence ID" value="NZ_JACDZE010000002.1"/>
</dbReference>
<evidence type="ECO:0000313" key="2">
    <source>
        <dbReference type="EMBL" id="MBA5629891.1"/>
    </source>
</evidence>
<keyword evidence="1" id="KW-0732">Signal</keyword>
<gene>
    <name evidence="2" type="ORF">HU137_08935</name>
</gene>
<sequence length="239" mass="27252">MVKLFIFLFPIFTLAQTTSVEDFLTADTWNIAYNISPEGERVDEESQEKIRSNWVKFLKDGTYETPSGISGKTIGKWTFNPGTQAIHFNENGSKYRAIVDEISDISLVLHYVDNGGFKLGLIHYVHIPKTKSNEETTLLLTSGKWNVILKRYDAMEDRTPEENVENTWYEFNPEGTYQKSEVIGEEIVTSEGTWFMDEKFQLNLDAGENTIYSVVGDKSKLILTTISGGYNTIEMRKAK</sequence>
<dbReference type="EMBL" id="JACDZE010000002">
    <property type="protein sequence ID" value="MBA5629891.1"/>
    <property type="molecule type" value="Genomic_DNA"/>
</dbReference>
<feature type="chain" id="PRO_5032356753" description="Lipocalin-like domain-containing protein" evidence="1">
    <location>
        <begin position="16"/>
        <end position="239"/>
    </location>
</feature>
<dbReference type="AlphaFoldDB" id="A0A838ZJT0"/>
<protein>
    <recommendedName>
        <fullName evidence="4">Lipocalin-like domain-containing protein</fullName>
    </recommendedName>
</protein>
<evidence type="ECO:0000256" key="1">
    <source>
        <dbReference type="SAM" id="SignalP"/>
    </source>
</evidence>
<evidence type="ECO:0008006" key="4">
    <source>
        <dbReference type="Google" id="ProtNLM"/>
    </source>
</evidence>
<feature type="signal peptide" evidence="1">
    <location>
        <begin position="1"/>
        <end position="15"/>
    </location>
</feature>
<evidence type="ECO:0000313" key="3">
    <source>
        <dbReference type="Proteomes" id="UP000552241"/>
    </source>
</evidence>
<organism evidence="2 3">
    <name type="scientific">Moheibacter lacus</name>
    <dbReference type="NCBI Taxonomy" id="2745851"/>
    <lineage>
        <taxon>Bacteria</taxon>
        <taxon>Pseudomonadati</taxon>
        <taxon>Bacteroidota</taxon>
        <taxon>Flavobacteriia</taxon>
        <taxon>Flavobacteriales</taxon>
        <taxon>Weeksellaceae</taxon>
        <taxon>Moheibacter</taxon>
    </lineage>
</organism>
<keyword evidence="3" id="KW-1185">Reference proteome</keyword>
<name>A0A838ZJT0_9FLAO</name>
<proteinExistence type="predicted"/>
<reference evidence="2 3" key="1">
    <citation type="submission" date="2020-07" db="EMBL/GenBank/DDBJ databases">
        <title>Moheibacter lacus sp. nov., a member of the family Flavobacteriaceae isolated from freshwater lake sediment.</title>
        <authorList>
            <person name="Liu Y."/>
        </authorList>
    </citation>
    <scope>NUCLEOTIDE SEQUENCE [LARGE SCALE GENOMIC DNA]</scope>
    <source>
        <strain evidence="2 3">BDHS18</strain>
    </source>
</reference>
<dbReference type="Proteomes" id="UP000552241">
    <property type="component" value="Unassembled WGS sequence"/>
</dbReference>
<accession>A0A838ZJT0</accession>
<comment type="caution">
    <text evidence="2">The sequence shown here is derived from an EMBL/GenBank/DDBJ whole genome shotgun (WGS) entry which is preliminary data.</text>
</comment>